<dbReference type="Proteomes" id="UP000519004">
    <property type="component" value="Unassembled WGS sequence"/>
</dbReference>
<dbReference type="InterPro" id="IPR017853">
    <property type="entry name" value="GH"/>
</dbReference>
<dbReference type="PANTHER" id="PTHR10357:SF205">
    <property type="entry name" value="O-GLYCOSYL HYDROLASE FAMILY 13"/>
    <property type="match status" value="1"/>
</dbReference>
<dbReference type="InterPro" id="IPR006047">
    <property type="entry name" value="GH13_cat_dom"/>
</dbReference>
<name>A0A7W7XYE3_9GAMM</name>
<keyword evidence="2" id="KW-0326">Glycosidase</keyword>
<feature type="domain" description="Glycosyl hydrolase family 13 catalytic" evidence="1">
    <location>
        <begin position="55"/>
        <end position="502"/>
    </location>
</feature>
<dbReference type="GO" id="GO:0004556">
    <property type="term" value="F:alpha-amylase activity"/>
    <property type="evidence" value="ECO:0007669"/>
    <property type="project" value="TreeGrafter"/>
</dbReference>
<gene>
    <name evidence="2" type="ORF">HNQ58_000596</name>
</gene>
<keyword evidence="3" id="KW-1185">Reference proteome</keyword>
<evidence type="ECO:0000313" key="3">
    <source>
        <dbReference type="Proteomes" id="UP000519004"/>
    </source>
</evidence>
<dbReference type="Gene3D" id="3.20.20.80">
    <property type="entry name" value="Glycosidases"/>
    <property type="match status" value="2"/>
</dbReference>
<comment type="caution">
    <text evidence="2">The sequence shown here is derived from an EMBL/GenBank/DDBJ whole genome shotgun (WGS) entry which is preliminary data.</text>
</comment>
<dbReference type="PANTHER" id="PTHR10357">
    <property type="entry name" value="ALPHA-AMYLASE FAMILY MEMBER"/>
    <property type="match status" value="1"/>
</dbReference>
<keyword evidence="2" id="KW-0378">Hydrolase</keyword>
<dbReference type="RefSeq" id="WP_221301123.1">
    <property type="nucleotide sequence ID" value="NZ_JACHHX010000003.1"/>
</dbReference>
<evidence type="ECO:0000259" key="1">
    <source>
        <dbReference type="SMART" id="SM00642"/>
    </source>
</evidence>
<dbReference type="Pfam" id="PF00128">
    <property type="entry name" value="Alpha-amylase"/>
    <property type="match status" value="2"/>
</dbReference>
<dbReference type="SUPFAM" id="SSF51445">
    <property type="entry name" value="(Trans)glycosidases"/>
    <property type="match status" value="1"/>
</dbReference>
<dbReference type="CDD" id="cd11349">
    <property type="entry name" value="AmyAc_3"/>
    <property type="match status" value="1"/>
</dbReference>
<protein>
    <submittedName>
        <fullName evidence="2">Glycosidase</fullName>
    </submittedName>
</protein>
<proteinExistence type="predicted"/>
<reference evidence="2 3" key="1">
    <citation type="submission" date="2020-08" db="EMBL/GenBank/DDBJ databases">
        <title>Genomic Encyclopedia of Type Strains, Phase IV (KMG-IV): sequencing the most valuable type-strain genomes for metagenomic binning, comparative biology and taxonomic classification.</title>
        <authorList>
            <person name="Goeker M."/>
        </authorList>
    </citation>
    <scope>NUCLEOTIDE SEQUENCE [LARGE SCALE GENOMIC DNA]</scope>
    <source>
        <strain evidence="2 3">DSM 25897</strain>
    </source>
</reference>
<dbReference type="GO" id="GO:0009313">
    <property type="term" value="P:oligosaccharide catabolic process"/>
    <property type="evidence" value="ECO:0007669"/>
    <property type="project" value="TreeGrafter"/>
</dbReference>
<accession>A0A7W7XYE3</accession>
<evidence type="ECO:0000313" key="2">
    <source>
        <dbReference type="EMBL" id="MBB5014720.1"/>
    </source>
</evidence>
<dbReference type="SMART" id="SM00642">
    <property type="entry name" value="Aamy"/>
    <property type="match status" value="1"/>
</dbReference>
<dbReference type="AlphaFoldDB" id="A0A7W7XYE3"/>
<organism evidence="2 3">
    <name type="scientific">Rehaibacterium terrae</name>
    <dbReference type="NCBI Taxonomy" id="1341696"/>
    <lineage>
        <taxon>Bacteria</taxon>
        <taxon>Pseudomonadati</taxon>
        <taxon>Pseudomonadota</taxon>
        <taxon>Gammaproteobacteria</taxon>
        <taxon>Lysobacterales</taxon>
        <taxon>Lysobacteraceae</taxon>
        <taxon>Rehaibacterium</taxon>
    </lineage>
</organism>
<sequence>MSSPRIPVSSATPPRRPWLPMLLAVALAACGRGGPAPETVPEAAPGTGGRPVVYQVMTRLFGNTNTTNTPWGTIEENGVGKFADFTDTALAGIHELGVTHLWYTGVPHHALVRDYTAYGIADDDPDVVKGRAGSPYAVKDYYSVNPDLAVDPARRLEEFRALVARTHAHGMRVIVDIVPNHVARGYRSTTRPAAVRDFGEDDDTTVEYARDNDFYYVVGTPFEVPVWPEGYLPLGGEPHPLADGKFDENPARWTGNGARSHRPDFDDWYETVKINFGVRPDGSHDFDRLPPDYAERDAAAHHAFWQGRDVPGSWVKFRQIVDHWLDQGVDGFRYDMAEMVPVEFWSYLNSHIKQRRPDAFLLAEIYNPAEYRNYLRLGLMDHLYDKVDLYDGLKAVMQGKAETDSLPPIRDALADIDTRLLRFLENHDEQRIASPEFAGDARMGRPAMLVTVALGRSATLLYFGQEVGEPGAGDAGFGKASRTTIFDYWGVPAHQRWMNGGRFDGGALSEAERGLRAFYARLLRLSAEHPALRGDYADLHAYNRAHTPGYDGRLFAFARWQGERRLIAVANFSAGRDYAIDLALPPALVAAWRLGDGRHAVHDLLGAPLDSALVVEDGRARLSLRLPPHAAQLIEIAP</sequence>
<dbReference type="PROSITE" id="PS51257">
    <property type="entry name" value="PROKAR_LIPOPROTEIN"/>
    <property type="match status" value="1"/>
</dbReference>
<dbReference type="EMBL" id="JACHHX010000003">
    <property type="protein sequence ID" value="MBB5014720.1"/>
    <property type="molecule type" value="Genomic_DNA"/>
</dbReference>